<name>X1JSN9_9ZZZZ</name>
<dbReference type="EMBL" id="BARV01001512">
    <property type="protein sequence ID" value="GAH97062.1"/>
    <property type="molecule type" value="Genomic_DNA"/>
</dbReference>
<protein>
    <recommendedName>
        <fullName evidence="4">Primosomal protein N' 3' DNA-binding domain-containing protein</fullName>
    </recommendedName>
</protein>
<proteinExistence type="predicted"/>
<reference evidence="5" key="1">
    <citation type="journal article" date="2014" name="Front. Microbiol.">
        <title>High frequency of phylogenetically diverse reductive dehalogenase-homologous genes in deep subseafloor sedimentary metagenomes.</title>
        <authorList>
            <person name="Kawai M."/>
            <person name="Futagami T."/>
            <person name="Toyoda A."/>
            <person name="Takaki Y."/>
            <person name="Nishi S."/>
            <person name="Hori S."/>
            <person name="Arai W."/>
            <person name="Tsubouchi T."/>
            <person name="Morono Y."/>
            <person name="Uchiyama I."/>
            <person name="Ito T."/>
            <person name="Fujiyama A."/>
            <person name="Inagaki F."/>
            <person name="Takami H."/>
        </authorList>
    </citation>
    <scope>NUCLEOTIDE SEQUENCE</scope>
    <source>
        <strain evidence="5">Expedition CK06-06</strain>
    </source>
</reference>
<keyword evidence="2" id="KW-0067">ATP-binding</keyword>
<evidence type="ECO:0000256" key="2">
    <source>
        <dbReference type="ARBA" id="ARBA00022840"/>
    </source>
</evidence>
<evidence type="ECO:0000313" key="5">
    <source>
        <dbReference type="EMBL" id="GAH97062.1"/>
    </source>
</evidence>
<dbReference type="GO" id="GO:0006302">
    <property type="term" value="P:double-strand break repair"/>
    <property type="evidence" value="ECO:0007669"/>
    <property type="project" value="TreeGrafter"/>
</dbReference>
<dbReference type="InterPro" id="IPR041222">
    <property type="entry name" value="PriA_3primeBD"/>
</dbReference>
<dbReference type="AlphaFoldDB" id="X1JSN9"/>
<dbReference type="GO" id="GO:0006310">
    <property type="term" value="P:DNA recombination"/>
    <property type="evidence" value="ECO:0007669"/>
    <property type="project" value="TreeGrafter"/>
</dbReference>
<comment type="caution">
    <text evidence="5">The sequence shown here is derived from an EMBL/GenBank/DDBJ whole genome shotgun (WGS) entry which is preliminary data.</text>
</comment>
<dbReference type="PANTHER" id="PTHR30580:SF1">
    <property type="entry name" value="COMF OPERON PROTEIN 1"/>
    <property type="match status" value="1"/>
</dbReference>
<dbReference type="GO" id="GO:0043138">
    <property type="term" value="F:3'-5' DNA helicase activity"/>
    <property type="evidence" value="ECO:0007669"/>
    <property type="project" value="TreeGrafter"/>
</dbReference>
<dbReference type="GO" id="GO:0005524">
    <property type="term" value="F:ATP binding"/>
    <property type="evidence" value="ECO:0007669"/>
    <property type="project" value="UniProtKB-KW"/>
</dbReference>
<dbReference type="Pfam" id="PF17764">
    <property type="entry name" value="PriA_3primeBD"/>
    <property type="match status" value="1"/>
</dbReference>
<dbReference type="InterPro" id="IPR042115">
    <property type="entry name" value="PriA_3primeBD_sf"/>
</dbReference>
<keyword evidence="3" id="KW-0238">DNA-binding</keyword>
<evidence type="ECO:0000256" key="3">
    <source>
        <dbReference type="ARBA" id="ARBA00023125"/>
    </source>
</evidence>
<dbReference type="GO" id="GO:0006270">
    <property type="term" value="P:DNA replication initiation"/>
    <property type="evidence" value="ECO:0007669"/>
    <property type="project" value="TreeGrafter"/>
</dbReference>
<organism evidence="5">
    <name type="scientific">marine sediment metagenome</name>
    <dbReference type="NCBI Taxonomy" id="412755"/>
    <lineage>
        <taxon>unclassified sequences</taxon>
        <taxon>metagenomes</taxon>
        <taxon>ecological metagenomes</taxon>
    </lineage>
</organism>
<gene>
    <name evidence="5" type="ORF">S06H3_04335</name>
</gene>
<feature type="non-terminal residue" evidence="5">
    <location>
        <position position="141"/>
    </location>
</feature>
<feature type="domain" description="Primosomal protein N' 3' DNA-binding" evidence="4">
    <location>
        <begin position="6"/>
        <end position="99"/>
    </location>
</feature>
<evidence type="ECO:0000256" key="1">
    <source>
        <dbReference type="ARBA" id="ARBA00022741"/>
    </source>
</evidence>
<dbReference type="Gene3D" id="3.40.1440.60">
    <property type="entry name" value="PriA, 3(prime) DNA-binding domain"/>
    <property type="match status" value="1"/>
</dbReference>
<sequence>MRYAELAVNSPGSHSTFCYAIPPQLDIDVGQAVWVPFGSRVIQGIVVELSDQPSVEVTKEIAETITNYPLLSPRQIELARWVSQHYLSPLFNSIALMLPPGFERKVITYFQYREGTSPSPTKDLPALTPEQTQALHLIREK</sequence>
<dbReference type="GO" id="GO:0003677">
    <property type="term" value="F:DNA binding"/>
    <property type="evidence" value="ECO:0007669"/>
    <property type="project" value="UniProtKB-KW"/>
</dbReference>
<keyword evidence="1" id="KW-0547">Nucleotide-binding</keyword>
<dbReference type="PANTHER" id="PTHR30580">
    <property type="entry name" value="PRIMOSOMAL PROTEIN N"/>
    <property type="match status" value="1"/>
</dbReference>
<evidence type="ECO:0000259" key="4">
    <source>
        <dbReference type="Pfam" id="PF17764"/>
    </source>
</evidence>
<accession>X1JSN9</accession>